<keyword evidence="2" id="KW-1185">Reference proteome</keyword>
<sequence>MITLLAVVKTLISFSPLRSSLFSFKSFFSSPLIFSSKLPFHSLSLSFDRPDSTFQSLQSLLLNPALNHNFSKASSFLPQGLNVVAPIRQLVHDHAWDSVICYDSVNNGKILDESAGIKSSLVVLFSPIIESMKFLSKFLDVNVSDECLTNVGSFKTVYRCEEAVKFYGMLVDPILDPESTVIKLKEVYFAKECNSS</sequence>
<evidence type="ECO:0000313" key="1">
    <source>
        <dbReference type="EMBL" id="KAH9735036.1"/>
    </source>
</evidence>
<dbReference type="Proteomes" id="UP000829398">
    <property type="component" value="Chromosome 6"/>
</dbReference>
<organism evidence="1 2">
    <name type="scientific">Citrus sinensis</name>
    <name type="common">Sweet orange</name>
    <name type="synonym">Citrus aurantium var. sinensis</name>
    <dbReference type="NCBI Taxonomy" id="2711"/>
    <lineage>
        <taxon>Eukaryota</taxon>
        <taxon>Viridiplantae</taxon>
        <taxon>Streptophyta</taxon>
        <taxon>Embryophyta</taxon>
        <taxon>Tracheophyta</taxon>
        <taxon>Spermatophyta</taxon>
        <taxon>Magnoliopsida</taxon>
        <taxon>eudicotyledons</taxon>
        <taxon>Gunneridae</taxon>
        <taxon>Pentapetalae</taxon>
        <taxon>rosids</taxon>
        <taxon>malvids</taxon>
        <taxon>Sapindales</taxon>
        <taxon>Rutaceae</taxon>
        <taxon>Aurantioideae</taxon>
        <taxon>Citrus</taxon>
    </lineage>
</organism>
<gene>
    <name evidence="1" type="ORF">KPL71_017611</name>
</gene>
<proteinExistence type="predicted"/>
<comment type="caution">
    <text evidence="1">The sequence shown here is derived from an EMBL/GenBank/DDBJ whole genome shotgun (WGS) entry which is preliminary data.</text>
</comment>
<protein>
    <submittedName>
        <fullName evidence="1">Uncharacterized protein</fullName>
    </submittedName>
</protein>
<evidence type="ECO:0000313" key="2">
    <source>
        <dbReference type="Proteomes" id="UP000829398"/>
    </source>
</evidence>
<name>A0ACB8JRA5_CITSI</name>
<accession>A0ACB8JRA5</accession>
<dbReference type="EMBL" id="CM039175">
    <property type="protein sequence ID" value="KAH9735036.1"/>
    <property type="molecule type" value="Genomic_DNA"/>
</dbReference>
<reference evidence="2" key="1">
    <citation type="journal article" date="2023" name="Hortic. Res.">
        <title>A chromosome-level phased genome enabling allele-level studies in sweet orange: a case study on citrus Huanglongbing tolerance.</title>
        <authorList>
            <person name="Wu B."/>
            <person name="Yu Q."/>
            <person name="Deng Z."/>
            <person name="Duan Y."/>
            <person name="Luo F."/>
            <person name="Gmitter F. Jr."/>
        </authorList>
    </citation>
    <scope>NUCLEOTIDE SEQUENCE [LARGE SCALE GENOMIC DNA]</scope>
    <source>
        <strain evidence="2">cv. Valencia</strain>
    </source>
</reference>